<dbReference type="RefSeq" id="WP_093945746.1">
    <property type="nucleotide sequence ID" value="NZ_NMUL01000002.1"/>
</dbReference>
<keyword evidence="3" id="KW-1185">Reference proteome</keyword>
<dbReference type="InterPro" id="IPR029021">
    <property type="entry name" value="Prot-tyrosine_phosphatase-like"/>
</dbReference>
<dbReference type="OrthoDB" id="5197106at2"/>
<sequence length="169" mass="18586">MKTRQKDRDNPLPEAPWNEIRPGLWMGGHVRAGVTGEEPVVVRREFDLVLSLYQRSGHGPPPDIEHHFAEMPDGPLSEAQIEQVERFAVLAAEAVRAGRRTLVRCHAGHNRSGLVVAQALVDLGSSVPEAITLVRQRRSPWALHNQLFVQYLESGLPTARLLTGLGAAG</sequence>
<organism evidence="2 3">
    <name type="scientific">Amycolatopsis vastitatis</name>
    <dbReference type="NCBI Taxonomy" id="1905142"/>
    <lineage>
        <taxon>Bacteria</taxon>
        <taxon>Bacillati</taxon>
        <taxon>Actinomycetota</taxon>
        <taxon>Actinomycetes</taxon>
        <taxon>Pseudonocardiales</taxon>
        <taxon>Pseudonocardiaceae</taxon>
        <taxon>Amycolatopsis</taxon>
    </lineage>
</organism>
<dbReference type="SUPFAM" id="SSF52799">
    <property type="entry name" value="(Phosphotyrosine protein) phosphatases II"/>
    <property type="match status" value="1"/>
</dbReference>
<dbReference type="AlphaFoldDB" id="A0A229TK60"/>
<protein>
    <submittedName>
        <fullName evidence="2">Protein phosphatase</fullName>
    </submittedName>
</protein>
<evidence type="ECO:0000313" key="3">
    <source>
        <dbReference type="Proteomes" id="UP000215199"/>
    </source>
</evidence>
<dbReference type="InterPro" id="IPR000387">
    <property type="entry name" value="Tyr_Pase_dom"/>
</dbReference>
<feature type="domain" description="Tyrosine specific protein phosphatases" evidence="1">
    <location>
        <begin position="85"/>
        <end position="138"/>
    </location>
</feature>
<accession>A0A229TK60</accession>
<name>A0A229TK60_9PSEU</name>
<reference evidence="3" key="1">
    <citation type="submission" date="2017-07" db="EMBL/GenBank/DDBJ databases">
        <title>Comparative genome mining reveals phylogenetic distribution patterns of secondary metabolites in Amycolatopsis.</title>
        <authorList>
            <person name="Adamek M."/>
            <person name="Alanjary M."/>
            <person name="Sales-Ortells H."/>
            <person name="Goodfellow M."/>
            <person name="Bull A.T."/>
            <person name="Kalinowski J."/>
            <person name="Ziemert N."/>
        </authorList>
    </citation>
    <scope>NUCLEOTIDE SEQUENCE [LARGE SCALE GENOMIC DNA]</scope>
    <source>
        <strain evidence="3">H5</strain>
    </source>
</reference>
<gene>
    <name evidence="2" type="ORF">CF165_02425</name>
</gene>
<proteinExistence type="predicted"/>
<dbReference type="PROSITE" id="PS50056">
    <property type="entry name" value="TYR_PHOSPHATASE_2"/>
    <property type="match status" value="1"/>
</dbReference>
<evidence type="ECO:0000313" key="2">
    <source>
        <dbReference type="EMBL" id="OXM71314.1"/>
    </source>
</evidence>
<comment type="caution">
    <text evidence="2">The sequence shown here is derived from an EMBL/GenBank/DDBJ whole genome shotgun (WGS) entry which is preliminary data.</text>
</comment>
<dbReference type="Gene3D" id="3.90.190.10">
    <property type="entry name" value="Protein tyrosine phosphatase superfamily"/>
    <property type="match status" value="1"/>
</dbReference>
<dbReference type="Proteomes" id="UP000215199">
    <property type="component" value="Unassembled WGS sequence"/>
</dbReference>
<evidence type="ECO:0000259" key="1">
    <source>
        <dbReference type="PROSITE" id="PS50056"/>
    </source>
</evidence>
<dbReference type="EMBL" id="NMUL01000002">
    <property type="protein sequence ID" value="OXM71314.1"/>
    <property type="molecule type" value="Genomic_DNA"/>
</dbReference>